<keyword evidence="1" id="KW-0378">Hydrolase</keyword>
<dbReference type="PANTHER" id="PTHR48081">
    <property type="entry name" value="AB HYDROLASE SUPERFAMILY PROTEIN C4A8.06C"/>
    <property type="match status" value="1"/>
</dbReference>
<organism evidence="3 4">
    <name type="scientific">Alloscardovia macacae</name>
    <dbReference type="NCBI Taxonomy" id="1160091"/>
    <lineage>
        <taxon>Bacteria</taxon>
        <taxon>Bacillati</taxon>
        <taxon>Actinomycetota</taxon>
        <taxon>Actinomycetes</taxon>
        <taxon>Bifidobacteriales</taxon>
        <taxon>Bifidobacteriaceae</taxon>
        <taxon>Alloscardovia</taxon>
    </lineage>
</organism>
<dbReference type="RefSeq" id="WP_086106204.1">
    <property type="nucleotide sequence ID" value="NZ_NEKB01000014.1"/>
</dbReference>
<gene>
    <name evidence="3" type="ORF">B9T39_02145</name>
</gene>
<sequence>MQYLSETIAGIDGTNGTLFAYILDNSSEISLDRTRPAVLILPGGGYEMTSDREAEPIAMQFLAAGYQAFVLRYSVKPSLYPTALVQAASAMQLIRERATEYHVDPQKVAVLGFSAGGHLAANLATSAGDEDIRAHGLDPDAVRPNGLLLAYPVISSGQYAHRGSFAALLGEYADDPTLLEKLSLEHHVDAKTPPTFLWHTMPDETVPVENSLFFIQACKAAGVEVEAHLYPRGGHGQSLGSVETARGGDPADAEASVQSWMNLAITWLQRELG</sequence>
<evidence type="ECO:0000259" key="2">
    <source>
        <dbReference type="Pfam" id="PF20434"/>
    </source>
</evidence>
<proteinExistence type="predicted"/>
<dbReference type="PANTHER" id="PTHR48081:SF6">
    <property type="entry name" value="PEPTIDASE S9 PROLYL OLIGOPEPTIDASE CATALYTIC DOMAIN-CONTAINING PROTEIN"/>
    <property type="match status" value="1"/>
</dbReference>
<evidence type="ECO:0000313" key="4">
    <source>
        <dbReference type="Proteomes" id="UP000243540"/>
    </source>
</evidence>
<dbReference type="InterPro" id="IPR049492">
    <property type="entry name" value="BD-FAE-like_dom"/>
</dbReference>
<accession>A0A1Y2T3E4</accession>
<dbReference type="SUPFAM" id="SSF53474">
    <property type="entry name" value="alpha/beta-Hydrolases"/>
    <property type="match status" value="1"/>
</dbReference>
<dbReference type="OrthoDB" id="9794725at2"/>
<dbReference type="Pfam" id="PF20434">
    <property type="entry name" value="BD-FAE"/>
    <property type="match status" value="1"/>
</dbReference>
<dbReference type="STRING" id="1160091.B9T39_02145"/>
<dbReference type="InterPro" id="IPR050300">
    <property type="entry name" value="GDXG_lipolytic_enzyme"/>
</dbReference>
<dbReference type="InterPro" id="IPR029058">
    <property type="entry name" value="AB_hydrolase_fold"/>
</dbReference>
<evidence type="ECO:0000313" key="3">
    <source>
        <dbReference type="EMBL" id="OTA29915.1"/>
    </source>
</evidence>
<evidence type="ECO:0000256" key="1">
    <source>
        <dbReference type="ARBA" id="ARBA00022801"/>
    </source>
</evidence>
<dbReference type="Gene3D" id="3.40.50.1820">
    <property type="entry name" value="alpha/beta hydrolase"/>
    <property type="match status" value="1"/>
</dbReference>
<dbReference type="Proteomes" id="UP000243540">
    <property type="component" value="Unassembled WGS sequence"/>
</dbReference>
<reference evidence="3 4" key="1">
    <citation type="submission" date="2017-04" db="EMBL/GenBank/DDBJ databases">
        <title>Draft genome sequences of Alloscardovia macacae UMA81211 and UMA81212 isolated from the feces of a rhesus macaque (Macaca mulatta).</title>
        <authorList>
            <person name="Albert K."/>
            <person name="Sela D.A."/>
        </authorList>
    </citation>
    <scope>NUCLEOTIDE SEQUENCE [LARGE SCALE GENOMIC DNA]</scope>
    <source>
        <strain evidence="3 4">UMA81212</strain>
    </source>
</reference>
<dbReference type="GO" id="GO:0016787">
    <property type="term" value="F:hydrolase activity"/>
    <property type="evidence" value="ECO:0007669"/>
    <property type="project" value="UniProtKB-KW"/>
</dbReference>
<dbReference type="AlphaFoldDB" id="A0A1Y2T3E4"/>
<name>A0A1Y2T3E4_9BIFI</name>
<comment type="caution">
    <text evidence="3">The sequence shown here is derived from an EMBL/GenBank/DDBJ whole genome shotgun (WGS) entry which is preliminary data.</text>
</comment>
<feature type="domain" description="BD-FAE-like" evidence="2">
    <location>
        <begin position="33"/>
        <end position="214"/>
    </location>
</feature>
<dbReference type="EMBL" id="NEKC01000003">
    <property type="protein sequence ID" value="OTA29915.1"/>
    <property type="molecule type" value="Genomic_DNA"/>
</dbReference>
<protein>
    <submittedName>
        <fullName evidence="3">Acetylesterase</fullName>
    </submittedName>
</protein>